<evidence type="ECO:0000313" key="2">
    <source>
        <dbReference type="Proteomes" id="UP001172457"/>
    </source>
</evidence>
<gene>
    <name evidence="1" type="ORF">OSB04_024204</name>
</gene>
<keyword evidence="2" id="KW-1185">Reference proteome</keyword>
<proteinExistence type="predicted"/>
<evidence type="ECO:0000313" key="1">
    <source>
        <dbReference type="EMBL" id="KAJ9544497.1"/>
    </source>
</evidence>
<dbReference type="Proteomes" id="UP001172457">
    <property type="component" value="Chromosome 6"/>
</dbReference>
<dbReference type="AlphaFoldDB" id="A0AA38T449"/>
<name>A0AA38T449_9ASTR</name>
<dbReference type="EMBL" id="JARYMX010000006">
    <property type="protein sequence ID" value="KAJ9544497.1"/>
    <property type="molecule type" value="Genomic_DNA"/>
</dbReference>
<reference evidence="1" key="1">
    <citation type="submission" date="2023-03" db="EMBL/GenBank/DDBJ databases">
        <title>Chromosome-scale reference genome and RAD-based genetic map of yellow starthistle (Centaurea solstitialis) reveal putative structural variation and QTLs associated with invader traits.</title>
        <authorList>
            <person name="Reatini B."/>
            <person name="Cang F.A."/>
            <person name="Jiang Q."/>
            <person name="Mckibben M.T.W."/>
            <person name="Barker M.S."/>
            <person name="Rieseberg L.H."/>
            <person name="Dlugosch K.M."/>
        </authorList>
    </citation>
    <scope>NUCLEOTIDE SEQUENCE</scope>
    <source>
        <strain evidence="1">CAN-66</strain>
        <tissue evidence="1">Leaf</tissue>
    </source>
</reference>
<evidence type="ECO:0008006" key="3">
    <source>
        <dbReference type="Google" id="ProtNLM"/>
    </source>
</evidence>
<organism evidence="1 2">
    <name type="scientific">Centaurea solstitialis</name>
    <name type="common">yellow star-thistle</name>
    <dbReference type="NCBI Taxonomy" id="347529"/>
    <lineage>
        <taxon>Eukaryota</taxon>
        <taxon>Viridiplantae</taxon>
        <taxon>Streptophyta</taxon>
        <taxon>Embryophyta</taxon>
        <taxon>Tracheophyta</taxon>
        <taxon>Spermatophyta</taxon>
        <taxon>Magnoliopsida</taxon>
        <taxon>eudicotyledons</taxon>
        <taxon>Gunneridae</taxon>
        <taxon>Pentapetalae</taxon>
        <taxon>asterids</taxon>
        <taxon>campanulids</taxon>
        <taxon>Asterales</taxon>
        <taxon>Asteraceae</taxon>
        <taxon>Carduoideae</taxon>
        <taxon>Cardueae</taxon>
        <taxon>Centaureinae</taxon>
        <taxon>Centaurea</taxon>
    </lineage>
</organism>
<sequence length="113" mass="13100">MVKLQRKIQVKYYRASNKSHRASVVQSSDGVTSTLCYHHLKGKKDSKTKLGYTFLSRKVQSTPPYFFVDQIYVDDIIFASSKPELCKEFEHTMKSQFQMSMMGELTFFLGLQV</sequence>
<accession>A0AA38T449</accession>
<comment type="caution">
    <text evidence="1">The sequence shown here is derived from an EMBL/GenBank/DDBJ whole genome shotgun (WGS) entry which is preliminary data.</text>
</comment>
<protein>
    <recommendedName>
        <fullName evidence="3">Reverse transcriptase Ty1/copia-type domain-containing protein</fullName>
    </recommendedName>
</protein>